<protein>
    <submittedName>
        <fullName evidence="2">Uncharacterized protein</fullName>
    </submittedName>
</protein>
<dbReference type="Proteomes" id="UP000886523">
    <property type="component" value="Unassembled WGS sequence"/>
</dbReference>
<organism evidence="2 3">
    <name type="scientific">Hydnum rufescens UP504</name>
    <dbReference type="NCBI Taxonomy" id="1448309"/>
    <lineage>
        <taxon>Eukaryota</taxon>
        <taxon>Fungi</taxon>
        <taxon>Dikarya</taxon>
        <taxon>Basidiomycota</taxon>
        <taxon>Agaricomycotina</taxon>
        <taxon>Agaricomycetes</taxon>
        <taxon>Cantharellales</taxon>
        <taxon>Hydnaceae</taxon>
        <taxon>Hydnum</taxon>
    </lineage>
</organism>
<comment type="caution">
    <text evidence="2">The sequence shown here is derived from an EMBL/GenBank/DDBJ whole genome shotgun (WGS) entry which is preliminary data.</text>
</comment>
<gene>
    <name evidence="2" type="ORF">BS47DRAFT_48590</name>
</gene>
<feature type="compositionally biased region" description="Low complexity" evidence="1">
    <location>
        <begin position="218"/>
        <end position="228"/>
    </location>
</feature>
<accession>A0A9P6AS99</accession>
<keyword evidence="3" id="KW-1185">Reference proteome</keyword>
<evidence type="ECO:0000313" key="2">
    <source>
        <dbReference type="EMBL" id="KAF9510767.1"/>
    </source>
</evidence>
<sequence>MNFTVSPRPETPLALESRWLRTLHGSSATHAMPAPIAEISHSTSPLPSTPIIEVRGPSFDGEVPQTAIPPSPSHLSPDSPLARHRKIAALSETGFSQRLKAQSIVLTIDSPHWGLPSSSRPSGPRSFLDFDDDDDDDECENFEGVLEAEDTDAEDQWTLWSASSQDLHTPPPGYHGAHPLIYDFNEDECLPKDVEDLLDDIGWEFPIESPDPCHPMTSLPAPSASPSPKVYSGPSLALALDEESHVHLNLRASVYDPL</sequence>
<reference evidence="2" key="1">
    <citation type="journal article" date="2020" name="Nat. Commun.">
        <title>Large-scale genome sequencing of mycorrhizal fungi provides insights into the early evolution of symbiotic traits.</title>
        <authorList>
            <person name="Miyauchi S."/>
            <person name="Kiss E."/>
            <person name="Kuo A."/>
            <person name="Drula E."/>
            <person name="Kohler A."/>
            <person name="Sanchez-Garcia M."/>
            <person name="Morin E."/>
            <person name="Andreopoulos B."/>
            <person name="Barry K.W."/>
            <person name="Bonito G."/>
            <person name="Buee M."/>
            <person name="Carver A."/>
            <person name="Chen C."/>
            <person name="Cichocki N."/>
            <person name="Clum A."/>
            <person name="Culley D."/>
            <person name="Crous P.W."/>
            <person name="Fauchery L."/>
            <person name="Girlanda M."/>
            <person name="Hayes R.D."/>
            <person name="Keri Z."/>
            <person name="LaButti K."/>
            <person name="Lipzen A."/>
            <person name="Lombard V."/>
            <person name="Magnuson J."/>
            <person name="Maillard F."/>
            <person name="Murat C."/>
            <person name="Nolan M."/>
            <person name="Ohm R.A."/>
            <person name="Pangilinan J."/>
            <person name="Pereira M.F."/>
            <person name="Perotto S."/>
            <person name="Peter M."/>
            <person name="Pfister S."/>
            <person name="Riley R."/>
            <person name="Sitrit Y."/>
            <person name="Stielow J.B."/>
            <person name="Szollosi G."/>
            <person name="Zifcakova L."/>
            <person name="Stursova M."/>
            <person name="Spatafora J.W."/>
            <person name="Tedersoo L."/>
            <person name="Vaario L.M."/>
            <person name="Yamada A."/>
            <person name="Yan M."/>
            <person name="Wang P."/>
            <person name="Xu J."/>
            <person name="Bruns T."/>
            <person name="Baldrian P."/>
            <person name="Vilgalys R."/>
            <person name="Dunand C."/>
            <person name="Henrissat B."/>
            <person name="Grigoriev I.V."/>
            <person name="Hibbett D."/>
            <person name="Nagy L.G."/>
            <person name="Martin F.M."/>
        </authorList>
    </citation>
    <scope>NUCLEOTIDE SEQUENCE</scope>
    <source>
        <strain evidence="2">UP504</strain>
    </source>
</reference>
<proteinExistence type="predicted"/>
<evidence type="ECO:0000313" key="3">
    <source>
        <dbReference type="Proteomes" id="UP000886523"/>
    </source>
</evidence>
<dbReference type="EMBL" id="MU129011">
    <property type="protein sequence ID" value="KAF9510767.1"/>
    <property type="molecule type" value="Genomic_DNA"/>
</dbReference>
<name>A0A9P6AS99_9AGAM</name>
<dbReference type="AlphaFoldDB" id="A0A9P6AS99"/>
<feature type="region of interest" description="Disordered" evidence="1">
    <location>
        <begin position="213"/>
        <end position="233"/>
    </location>
</feature>
<evidence type="ECO:0000256" key="1">
    <source>
        <dbReference type="SAM" id="MobiDB-lite"/>
    </source>
</evidence>